<gene>
    <name evidence="7" type="ORF">C0W53_22275</name>
</gene>
<reference evidence="7 8" key="1">
    <citation type="submission" date="2018-01" db="EMBL/GenBank/DDBJ databases">
        <title>Whole genome sequencing of Histamine producing bacteria.</title>
        <authorList>
            <person name="Butler K."/>
        </authorList>
    </citation>
    <scope>NUCLEOTIDE SEQUENCE [LARGE SCALE GENOMIC DNA]</scope>
    <source>
        <strain evidence="7 8">A1-4</strain>
    </source>
</reference>
<name>A0AAX0YSJ4_9GAMM</name>
<evidence type="ECO:0000256" key="5">
    <source>
        <dbReference type="RuleBase" id="RU362076"/>
    </source>
</evidence>
<dbReference type="Gene3D" id="2.60.40.4070">
    <property type="match status" value="1"/>
</dbReference>
<proteinExistence type="inferred from homology"/>
<keyword evidence="8" id="KW-1185">Reference proteome</keyword>
<evidence type="ECO:0000256" key="2">
    <source>
        <dbReference type="ARBA" id="ARBA00016013"/>
    </source>
</evidence>
<dbReference type="EMBL" id="PYOZ01000030">
    <property type="protein sequence ID" value="PSX38936.1"/>
    <property type="molecule type" value="Genomic_DNA"/>
</dbReference>
<accession>A0AAX0YSJ4</accession>
<evidence type="ECO:0000256" key="3">
    <source>
        <dbReference type="ARBA" id="ARBA00022795"/>
    </source>
</evidence>
<organism evidence="7 8">
    <name type="scientific">Photobacterium kishitanii</name>
    <dbReference type="NCBI Taxonomy" id="318456"/>
    <lineage>
        <taxon>Bacteria</taxon>
        <taxon>Pseudomonadati</taxon>
        <taxon>Pseudomonadota</taxon>
        <taxon>Gammaproteobacteria</taxon>
        <taxon>Vibrionales</taxon>
        <taxon>Vibrionaceae</taxon>
        <taxon>Photobacterium</taxon>
    </lineage>
</organism>
<evidence type="ECO:0000256" key="1">
    <source>
        <dbReference type="ARBA" id="ARBA00010577"/>
    </source>
</evidence>
<feature type="domain" description="FlgD/Vpr Ig-like" evidence="6">
    <location>
        <begin position="134"/>
        <end position="183"/>
    </location>
</feature>
<evidence type="ECO:0000313" key="8">
    <source>
        <dbReference type="Proteomes" id="UP000240728"/>
    </source>
</evidence>
<keyword evidence="3 5" id="KW-1005">Bacterial flagellum biogenesis</keyword>
<dbReference type="Pfam" id="PF13860">
    <property type="entry name" value="FlgD_ig"/>
    <property type="match status" value="1"/>
</dbReference>
<dbReference type="InterPro" id="IPR025965">
    <property type="entry name" value="FlgD/Vpr_Ig-like"/>
</dbReference>
<evidence type="ECO:0000313" key="7">
    <source>
        <dbReference type="EMBL" id="PSX38936.1"/>
    </source>
</evidence>
<comment type="caution">
    <text evidence="7">The sequence shown here is derived from an EMBL/GenBank/DDBJ whole genome shotgun (WGS) entry which is preliminary data.</text>
</comment>
<dbReference type="AlphaFoldDB" id="A0AAX0YSJ4"/>
<dbReference type="InterPro" id="IPR005648">
    <property type="entry name" value="FlgD"/>
</dbReference>
<dbReference type="GO" id="GO:0044781">
    <property type="term" value="P:bacterial-type flagellum organization"/>
    <property type="evidence" value="ECO:0007669"/>
    <property type="project" value="UniProtKB-UniRule"/>
</dbReference>
<dbReference type="Proteomes" id="UP000240728">
    <property type="component" value="Unassembled WGS sequence"/>
</dbReference>
<evidence type="ECO:0000259" key="6">
    <source>
        <dbReference type="Pfam" id="PF13860"/>
    </source>
</evidence>
<evidence type="ECO:0000256" key="4">
    <source>
        <dbReference type="ARBA" id="ARBA00024746"/>
    </source>
</evidence>
<comment type="similarity">
    <text evidence="1 5">Belongs to the FlgD family.</text>
</comment>
<protein>
    <recommendedName>
        <fullName evidence="2 5">Basal-body rod modification protein FlgD</fullName>
    </recommendedName>
</protein>
<dbReference type="Gene3D" id="2.30.30.910">
    <property type="match status" value="1"/>
</dbReference>
<sequence>MIVVDKTTGIGPTSINNGLTSKPEKKEAKGGAALNDQFMALFLAQIQSQDPTEPMKNSEMLGQLAQITTVEQLELFNKNSQLSILASMSQSNMQATTLQGSDVSFKTDSVYWSSKATDLNGEIDNQGTMHGPQEITITDQAGLTVKKITVNADENGLYKWHWDGKSDTGAMVKEGVYKITAHSIDSKAPSRVLARGIVQEIGFEPMTHAVLDGGAQFKIGDMFKTNSKSK</sequence>
<dbReference type="Pfam" id="PF03963">
    <property type="entry name" value="FlgD"/>
    <property type="match status" value="1"/>
</dbReference>
<comment type="function">
    <text evidence="4 5">Required for flagellar hook formation. May act as a scaffolding protein.</text>
</comment>